<evidence type="ECO:0000313" key="3">
    <source>
        <dbReference type="Proteomes" id="UP001429100"/>
    </source>
</evidence>
<evidence type="ECO:0000313" key="2">
    <source>
        <dbReference type="EMBL" id="PPS94466.1"/>
    </source>
</evidence>
<keyword evidence="3" id="KW-1185">Reference proteome</keyword>
<dbReference type="AlphaFoldDB" id="A0A0S4TDV9"/>
<dbReference type="EMBL" id="JTAI01000042">
    <property type="protein sequence ID" value="PPS94466.1"/>
    <property type="molecule type" value="Genomic_DNA"/>
</dbReference>
<dbReference type="VEuPathDB" id="CryptoDB:CHUDEA2_3350"/>
<name>A0A0S4TDV9_CRYHO</name>
<dbReference type="VEuPathDB" id="CryptoDB:GY17_00003506"/>
<reference evidence="2 3" key="1">
    <citation type="submission" date="2014-11" db="EMBL/GenBank/DDBJ databases">
        <title>Comparative genomic analysis of Cryptosporidium hominis reveals occurrence of genetic recombination in virulent subtypes.</title>
        <authorList>
            <person name="Guo Y."/>
            <person name="Tang K."/>
            <person name="Frace M."/>
            <person name="Li N."/>
            <person name="Roellig D.M."/>
            <person name="Sammons S."/>
            <person name="Knipe K."/>
            <person name="Rowe L."/>
            <person name="Feng Y."/>
            <person name="Xiao L."/>
        </authorList>
    </citation>
    <scope>NUCLEOTIDE SEQUENCE [LARGE SCALE GENOMIC DNA]</scope>
    <source>
        <strain evidence="2">30976</strain>
    </source>
</reference>
<reference evidence="2 3" key="3">
    <citation type="submission" date="2017-10" db="EMBL/GenBank/DDBJ databases">
        <title>Consistent, comparative and evidence-based genome annotation and re-annotation for the closely-related species, Cryptosporidium parvum, C. hominis and C. tyzzeri.</title>
        <authorList>
            <person name="Baptista R.P."/>
            <person name="Li Y."/>
            <person name="Sateriale A."/>
            <person name="Striepen B."/>
            <person name="Kissinger J.C."/>
        </authorList>
    </citation>
    <scope>NUCLEOTIDE SEQUENCE [LARGE SCALE GENOMIC DNA]</scope>
    <source>
        <strain evidence="2">30976</strain>
    </source>
</reference>
<protein>
    <submittedName>
        <fullName evidence="1">Uncharacterized protein</fullName>
    </submittedName>
</protein>
<proteinExistence type="predicted"/>
<dbReference type="VEuPathDB" id="CryptoDB:Chro.20351"/>
<dbReference type="OrthoDB" id="341684at2759"/>
<evidence type="ECO:0000313" key="1">
    <source>
        <dbReference type="EMBL" id="CUV04698.1"/>
    </source>
</evidence>
<dbReference type="EMBL" id="LN877948">
    <property type="protein sequence ID" value="CUV04698.1"/>
    <property type="molecule type" value="Genomic_DNA"/>
</dbReference>
<dbReference type="Proteomes" id="UP000199752">
    <property type="component" value="Chromosome 2"/>
</dbReference>
<sequence length="288" mass="32668">MGNQLVKLRADRAQDAQDVREWAFATFPGLETNLEAIFAYHCTDGVGLLDYETIEKISRHLIMNFGYTDLLLRFTTPNGTLDNRHVSNGLAILDVDIRKPVTLDTFKNFVVCWLDRLIEAQDKDVENLNSALNNEQEKQKARILHAVAQWRERFKTIDDFHVFCDDVRDAKKVELDEVVADVYDMQERLNEQQLRLLQRQKEVEEVYANVQAEEAAIQEALSNAPTATQIISEEIAKTFKNNIQGDVTQIAYSSELTPFGAPVSAGASTSFKRNIPKARKSTKVLGMC</sequence>
<reference evidence="1" key="2">
    <citation type="submission" date="2015-08" db="EMBL/GenBank/DDBJ databases">
        <authorList>
            <person name="Babu N.S."/>
            <person name="Beckwith C.J."/>
            <person name="Beseler K.G."/>
            <person name="Brison A."/>
            <person name="Carone J.V."/>
            <person name="Caskin T.P."/>
            <person name="Diamond M."/>
            <person name="Durham M.E."/>
            <person name="Foxe J.M."/>
            <person name="Go M."/>
            <person name="Henderson B.A."/>
            <person name="Jones I.B."/>
            <person name="McGettigan J.A."/>
            <person name="Micheletti S.J."/>
            <person name="Nasrallah M.E."/>
            <person name="Ortiz D."/>
            <person name="Piller C.R."/>
            <person name="Privatt S.R."/>
            <person name="Schneider S.L."/>
            <person name="Sharp S."/>
            <person name="Smith T.C."/>
            <person name="Stanton J.D."/>
            <person name="Ullery H.E."/>
            <person name="Wilson R.J."/>
            <person name="Serrano M.G."/>
            <person name="Buck G."/>
            <person name="Lee V."/>
            <person name="Wang Y."/>
            <person name="Carvalho R."/>
            <person name="Voegtly L."/>
            <person name="Shi R."/>
            <person name="Duckworth R."/>
            <person name="Johnson A."/>
            <person name="Loviza R."/>
            <person name="Walstead R."/>
            <person name="Shah Z."/>
            <person name="Kiflezghi M."/>
            <person name="Wade K."/>
            <person name="Ball S.L."/>
            <person name="Bradley K.W."/>
            <person name="Asai D.J."/>
            <person name="Bowman C.A."/>
            <person name="Russell D.A."/>
            <person name="Pope W.H."/>
            <person name="Jacobs-Sera D."/>
            <person name="Hendrix R.W."/>
            <person name="Hatfull G.F."/>
        </authorList>
    </citation>
    <scope>NUCLEOTIDE SEQUENCE [LARGE SCALE GENOMIC DNA]</scope>
</reference>
<dbReference type="Proteomes" id="UP001429100">
    <property type="component" value="Unassembled WGS sequence"/>
</dbReference>
<organism evidence="1">
    <name type="scientific">Cryptosporidium hominis</name>
    <dbReference type="NCBI Taxonomy" id="237895"/>
    <lineage>
        <taxon>Eukaryota</taxon>
        <taxon>Sar</taxon>
        <taxon>Alveolata</taxon>
        <taxon>Apicomplexa</taxon>
        <taxon>Conoidasida</taxon>
        <taxon>Coccidia</taxon>
        <taxon>Eucoccidiorida</taxon>
        <taxon>Eimeriorina</taxon>
        <taxon>Cryptosporidiidae</taxon>
        <taxon>Cryptosporidium</taxon>
    </lineage>
</organism>
<dbReference type="VEuPathDB" id="CryptoDB:ChTU502y2012_390g0105"/>
<gene>
    <name evidence="1" type="ORF">CHUDEA2_3350</name>
    <name evidence="2" type="ORF">GY17_00003506</name>
</gene>
<accession>A0A0S4TDV9</accession>